<evidence type="ECO:0000259" key="1">
    <source>
        <dbReference type="Pfam" id="PF04149"/>
    </source>
</evidence>
<gene>
    <name evidence="2" type="ORF">Vqi01_48930</name>
</gene>
<organism evidence="2 3">
    <name type="scientific">Micromonospora qiuiae</name>
    <dbReference type="NCBI Taxonomy" id="502268"/>
    <lineage>
        <taxon>Bacteria</taxon>
        <taxon>Bacillati</taxon>
        <taxon>Actinomycetota</taxon>
        <taxon>Actinomycetes</taxon>
        <taxon>Micromonosporales</taxon>
        <taxon>Micromonosporaceae</taxon>
        <taxon>Micromonospora</taxon>
    </lineage>
</organism>
<dbReference type="RefSeq" id="WP_204037188.1">
    <property type="nucleotide sequence ID" value="NZ_BOPC01000082.1"/>
</dbReference>
<protein>
    <recommendedName>
        <fullName evidence="1">DUF397 domain-containing protein</fullName>
    </recommendedName>
</protein>
<proteinExistence type="predicted"/>
<comment type="caution">
    <text evidence="2">The sequence shown here is derived from an EMBL/GenBank/DDBJ whole genome shotgun (WGS) entry which is preliminary data.</text>
</comment>
<dbReference type="Proteomes" id="UP000653076">
    <property type="component" value="Unassembled WGS sequence"/>
</dbReference>
<keyword evidence="3" id="KW-1185">Reference proteome</keyword>
<reference evidence="2 3" key="1">
    <citation type="submission" date="2021-01" db="EMBL/GenBank/DDBJ databases">
        <title>Whole genome shotgun sequence of Verrucosispora qiuiae NBRC 106684.</title>
        <authorList>
            <person name="Komaki H."/>
            <person name="Tamura T."/>
        </authorList>
    </citation>
    <scope>NUCLEOTIDE SEQUENCE [LARGE SCALE GENOMIC DNA]</scope>
    <source>
        <strain evidence="2 3">NBRC 106684</strain>
    </source>
</reference>
<accession>A0ABQ4JGL2</accession>
<dbReference type="EMBL" id="BOPC01000082">
    <property type="protein sequence ID" value="GIJ29731.1"/>
    <property type="molecule type" value="Genomic_DNA"/>
</dbReference>
<evidence type="ECO:0000313" key="2">
    <source>
        <dbReference type="EMBL" id="GIJ29731.1"/>
    </source>
</evidence>
<feature type="domain" description="DUF397" evidence="1">
    <location>
        <begin position="6"/>
        <end position="58"/>
    </location>
</feature>
<evidence type="ECO:0000313" key="3">
    <source>
        <dbReference type="Proteomes" id="UP000653076"/>
    </source>
</evidence>
<dbReference type="InterPro" id="IPR007278">
    <property type="entry name" value="DUF397"/>
</dbReference>
<name>A0ABQ4JGL2_9ACTN</name>
<dbReference type="Pfam" id="PF04149">
    <property type="entry name" value="DUF397"/>
    <property type="match status" value="1"/>
</dbReference>
<sequence length="60" mass="6779">MELSGARWRTAIRSAHTNCVEVADNLAGMVAVRDSKDRQGPVLTFTPQSWHCFVARIKRH</sequence>